<keyword evidence="3" id="KW-0547">Nucleotide-binding</keyword>
<dbReference type="Proteomes" id="UP001162001">
    <property type="component" value="Segment"/>
</dbReference>
<evidence type="ECO:0000259" key="2">
    <source>
        <dbReference type="Pfam" id="PF23162"/>
    </source>
</evidence>
<organism evidence="3 4">
    <name type="scientific">Fadolivirus FV1/VV64</name>
    <dbReference type="NCBI Taxonomy" id="3070911"/>
    <lineage>
        <taxon>Viruses</taxon>
        <taxon>Varidnaviria</taxon>
        <taxon>Bamfordvirae</taxon>
        <taxon>Nucleocytoviricota</taxon>
        <taxon>Megaviricetes</taxon>
        <taxon>Imitervirales</taxon>
        <taxon>Mimiviridae</taxon>
        <taxon>Klosneuvirinae</taxon>
        <taxon>Fadolivirus</taxon>
        <taxon>Fadolivirus algeromassiliense</taxon>
    </lineage>
</organism>
<name>A0A7D3V5K3_9VIRU</name>
<accession>A0A7D3V5K3</accession>
<keyword evidence="3" id="KW-0347">Helicase</keyword>
<sequence>MDHEANLFNFLQINKVSAKDAEFTHVLMGPPFGKYCIDNQDLQLFYELYDNYMNNGGIGNFHIAEMPTDIGPLIIDLDFEQHTNIRKYNNNHIKEFIKLCYDVILKYYGDLADTKTYIFEKEVPTHKKIKDTEFWKDGIHIIFPNLRTSKIIRAEIINDIKQLTHEKKIFDDITTKEVVDSHVLHVPWLLHGSIKTSGNVYRLTRRYKSPTDIPKTNFHTFKSQKFSIRQFKDLFEIPLAISPEEIKMINNKYNKIIDSSVSDKSIISNKTTILNISDAELAKQLIEILSPKRAQNYNDWISVGWVLKNIDDNLFDTFILFSKRDKLKYDYDACRKIWNSKPSHGNKLTIRSLMWYAKSDNEEMFNKIIDEFQCYQNIQIDNSDIIHIEI</sequence>
<keyword evidence="4" id="KW-1185">Reference proteome</keyword>
<dbReference type="Pfam" id="PF23162">
    <property type="entry name" value="AEP_C962R"/>
    <property type="match status" value="1"/>
</dbReference>
<dbReference type="GO" id="GO:0004386">
    <property type="term" value="F:helicase activity"/>
    <property type="evidence" value="ECO:0007669"/>
    <property type="project" value="UniProtKB-KW"/>
</dbReference>
<keyword evidence="3" id="KW-0378">Hydrolase</keyword>
<proteinExistence type="predicted"/>
<dbReference type="Pfam" id="PF08707">
    <property type="entry name" value="PriCT_2"/>
    <property type="match status" value="1"/>
</dbReference>
<keyword evidence="3" id="KW-0067">ATP-binding</keyword>
<protein>
    <submittedName>
        <fullName evidence="3">D5 helicase-primase</fullName>
    </submittedName>
</protein>
<dbReference type="InterPro" id="IPR014819">
    <property type="entry name" value="PriCT_2"/>
</dbReference>
<evidence type="ECO:0000259" key="1">
    <source>
        <dbReference type="Pfam" id="PF08707"/>
    </source>
</evidence>
<feature type="domain" description="Primase C-terminal 2" evidence="1">
    <location>
        <begin position="282"/>
        <end position="357"/>
    </location>
</feature>
<evidence type="ECO:0000313" key="4">
    <source>
        <dbReference type="Proteomes" id="UP001162001"/>
    </source>
</evidence>
<feature type="domain" description="C962R-like N-terminal AEP" evidence="2">
    <location>
        <begin position="24"/>
        <end position="207"/>
    </location>
</feature>
<dbReference type="GO" id="GO:0016817">
    <property type="term" value="F:hydrolase activity, acting on acid anhydrides"/>
    <property type="evidence" value="ECO:0007669"/>
    <property type="project" value="InterPro"/>
</dbReference>
<evidence type="ECO:0000313" key="3">
    <source>
        <dbReference type="EMBL" id="QKF94012.1"/>
    </source>
</evidence>
<dbReference type="EMBL" id="MT418680">
    <property type="protein sequence ID" value="QKF94012.1"/>
    <property type="molecule type" value="Genomic_DNA"/>
</dbReference>
<dbReference type="InterPro" id="IPR056443">
    <property type="entry name" value="AEP_C962R"/>
</dbReference>
<gene>
    <name evidence="3" type="ORF">Fadolivirus_1_554</name>
</gene>
<reference evidence="3 4" key="1">
    <citation type="submission" date="2020-04" db="EMBL/GenBank/DDBJ databases">
        <title>Advantages and limits of metagenomic assembly and binning of a giant virus.</title>
        <authorList>
            <person name="Schulz F."/>
            <person name="Andreani J."/>
            <person name="Francis R."/>
            <person name="Boudjemaa H."/>
            <person name="Bou Khalil J.Y."/>
            <person name="Lee J."/>
            <person name="La Scola B."/>
            <person name="Woyke T."/>
        </authorList>
    </citation>
    <scope>NUCLEOTIDE SEQUENCE [LARGE SCALE GENOMIC DNA]</scope>
    <source>
        <strain evidence="3 4">FV1/VV64</strain>
    </source>
</reference>